<dbReference type="InterPro" id="IPR030394">
    <property type="entry name" value="G_HFLX_dom"/>
</dbReference>
<protein>
    <submittedName>
        <fullName evidence="9">GTP-binding protein hflX</fullName>
    </submittedName>
</protein>
<evidence type="ECO:0000256" key="6">
    <source>
        <dbReference type="SAM" id="MobiDB-lite"/>
    </source>
</evidence>
<dbReference type="AlphaFoldDB" id="A0A1D6PR79"/>
<feature type="region of interest" description="Disordered" evidence="6">
    <location>
        <begin position="61"/>
        <end position="117"/>
    </location>
</feature>
<evidence type="ECO:0000256" key="2">
    <source>
        <dbReference type="ARBA" id="ARBA00022741"/>
    </source>
</evidence>
<dbReference type="GO" id="GO:0005525">
    <property type="term" value="F:GTP binding"/>
    <property type="evidence" value="ECO:0007669"/>
    <property type="project" value="UniProtKB-KW"/>
</dbReference>
<feature type="coiled-coil region" evidence="5">
    <location>
        <begin position="294"/>
        <end position="321"/>
    </location>
</feature>
<dbReference type="InterPro" id="IPR016496">
    <property type="entry name" value="GTPase_HflX"/>
</dbReference>
<reference evidence="9" key="1">
    <citation type="submission" date="2015-12" db="EMBL/GenBank/DDBJ databases">
        <title>Update maize B73 reference genome by single molecule sequencing technologies.</title>
        <authorList>
            <consortium name="Maize Genome Sequencing Project"/>
            <person name="Ware D."/>
        </authorList>
    </citation>
    <scope>NUCLEOTIDE SEQUENCE</scope>
    <source>
        <tissue evidence="9">Seedling</tissue>
    </source>
</reference>
<dbReference type="EMBL" id="CM000780">
    <property type="protein sequence ID" value="AQK49223.1"/>
    <property type="molecule type" value="Genomic_DNA"/>
</dbReference>
<dbReference type="Gene3D" id="3.40.50.11060">
    <property type="entry name" value="GTPase HflX, N-terminal domain"/>
    <property type="match status" value="1"/>
</dbReference>
<dbReference type="InterPro" id="IPR042108">
    <property type="entry name" value="GTPase_HflX_N_sf"/>
</dbReference>
<dbReference type="Pfam" id="PF01926">
    <property type="entry name" value="MMR_HSR1"/>
    <property type="match status" value="1"/>
</dbReference>
<dbReference type="Pfam" id="PF13167">
    <property type="entry name" value="GTP-bdg_N"/>
    <property type="match status" value="1"/>
</dbReference>
<keyword evidence="5" id="KW-0175">Coiled coil</keyword>
<feature type="signal peptide" evidence="7">
    <location>
        <begin position="1"/>
        <end position="21"/>
    </location>
</feature>
<gene>
    <name evidence="9" type="ORF">ZEAMMB73_Zm00001d048944</name>
</gene>
<evidence type="ECO:0000259" key="8">
    <source>
        <dbReference type="PROSITE" id="PS51705"/>
    </source>
</evidence>
<dbReference type="InterPro" id="IPR027417">
    <property type="entry name" value="P-loop_NTPase"/>
</dbReference>
<dbReference type="PROSITE" id="PS51705">
    <property type="entry name" value="G_HFLX"/>
    <property type="match status" value="1"/>
</dbReference>
<dbReference type="GO" id="GO:0046872">
    <property type="term" value="F:metal ion binding"/>
    <property type="evidence" value="ECO:0007669"/>
    <property type="project" value="UniProtKB-KW"/>
</dbReference>
<feature type="compositionally biased region" description="Acidic residues" evidence="6">
    <location>
        <begin position="81"/>
        <end position="92"/>
    </location>
</feature>
<dbReference type="PANTHER" id="PTHR10229:SF0">
    <property type="entry name" value="GTP-BINDING PROTEIN 6-RELATED"/>
    <property type="match status" value="1"/>
</dbReference>
<proteinExistence type="predicted"/>
<dbReference type="InterPro" id="IPR006073">
    <property type="entry name" value="GTP-bd"/>
</dbReference>
<keyword evidence="4" id="KW-0342">GTP-binding</keyword>
<evidence type="ECO:0000256" key="1">
    <source>
        <dbReference type="ARBA" id="ARBA00022723"/>
    </source>
</evidence>
<evidence type="ECO:0000256" key="7">
    <source>
        <dbReference type="SAM" id="SignalP"/>
    </source>
</evidence>
<dbReference type="Gene3D" id="6.10.250.2860">
    <property type="match status" value="1"/>
</dbReference>
<evidence type="ECO:0000313" key="9">
    <source>
        <dbReference type="EMBL" id="AQK49223.1"/>
    </source>
</evidence>
<dbReference type="SUPFAM" id="SSF52540">
    <property type="entry name" value="P-loop containing nucleoside triphosphate hydrolases"/>
    <property type="match status" value="1"/>
</dbReference>
<keyword evidence="7" id="KW-0732">Signal</keyword>
<evidence type="ECO:0000256" key="5">
    <source>
        <dbReference type="SAM" id="Coils"/>
    </source>
</evidence>
<feature type="domain" description="Hflx-type G" evidence="8">
    <location>
        <begin position="328"/>
        <end position="373"/>
    </location>
</feature>
<dbReference type="Gene3D" id="3.40.50.300">
    <property type="entry name" value="P-loop containing nucleotide triphosphate hydrolases"/>
    <property type="match status" value="1"/>
</dbReference>
<dbReference type="ExpressionAtlas" id="A0A1D6PR79">
    <property type="expression patterns" value="baseline and differential"/>
</dbReference>
<dbReference type="NCBIfam" id="TIGR03156">
    <property type="entry name" value="GTP_HflX"/>
    <property type="match status" value="1"/>
</dbReference>
<name>A0A1D6PR79_MAIZE</name>
<dbReference type="PANTHER" id="PTHR10229">
    <property type="entry name" value="GTP-BINDING PROTEIN HFLX"/>
    <property type="match status" value="1"/>
</dbReference>
<dbReference type="InterPro" id="IPR032305">
    <property type="entry name" value="GTP-bd_M"/>
</dbReference>
<keyword evidence="2" id="KW-0547">Nucleotide-binding</keyword>
<feature type="region of interest" description="Disordered" evidence="6">
    <location>
        <begin position="18"/>
        <end position="47"/>
    </location>
</feature>
<keyword evidence="1" id="KW-0479">Metal-binding</keyword>
<accession>A0A1D6PR79</accession>
<dbReference type="InterPro" id="IPR025121">
    <property type="entry name" value="GTPase_HflX_N"/>
</dbReference>
<dbReference type="EMBL" id="CM000780">
    <property type="protein sequence ID" value="AQK49222.1"/>
    <property type="molecule type" value="Genomic_DNA"/>
</dbReference>
<dbReference type="FunFam" id="3.40.50.11060:FF:000006">
    <property type="entry name" value="Predicted protein"/>
    <property type="match status" value="1"/>
</dbReference>
<feature type="chain" id="PRO_5011173986" evidence="7">
    <location>
        <begin position="22"/>
        <end position="373"/>
    </location>
</feature>
<evidence type="ECO:0000256" key="4">
    <source>
        <dbReference type="ARBA" id="ARBA00023134"/>
    </source>
</evidence>
<keyword evidence="3" id="KW-0460">Magnesium</keyword>
<sequence length="373" mass="41410">MSAAACLFAAAVSLSFPSTSAPSSARRRRLRSPTTLLRCSPTRRRGPVRRTLDERLLEAAPAETEDVQTAVDVEDGGGIAEGDEVGTEEMEELEQRPPTRAFVKSRRQRQEEEEAAAGQDRFKLINGKEIFQEKAYLVGVECKRTGGNLFGIEESLKELEQLADTAGLLVVGSTYQKLSTPNPRTYIGSGKVSEIRTAIQALDVETVILDDELSPGQLRNLEKSFGGSVRVCDRTALILDIFNQRAATHEASLQVTLAQMEYQLPRLTKMWSHLERQAGGQVKGMGEKQIEVDKRILRTQISALRKELESVRKHRKLYRNRRQSVPIPVVSLVGYTNAGKSTLLNRLTGADVLAEDKLFATLDPTTRRVLVCY</sequence>
<evidence type="ECO:0000256" key="3">
    <source>
        <dbReference type="ARBA" id="ARBA00022842"/>
    </source>
</evidence>
<organism evidence="9">
    <name type="scientific">Zea mays</name>
    <name type="common">Maize</name>
    <dbReference type="NCBI Taxonomy" id="4577"/>
    <lineage>
        <taxon>Eukaryota</taxon>
        <taxon>Viridiplantae</taxon>
        <taxon>Streptophyta</taxon>
        <taxon>Embryophyta</taxon>
        <taxon>Tracheophyta</taxon>
        <taxon>Spermatophyta</taxon>
        <taxon>Magnoliopsida</taxon>
        <taxon>Liliopsida</taxon>
        <taxon>Poales</taxon>
        <taxon>Poaceae</taxon>
        <taxon>PACMAD clade</taxon>
        <taxon>Panicoideae</taxon>
        <taxon>Andropogonodae</taxon>
        <taxon>Andropogoneae</taxon>
        <taxon>Tripsacinae</taxon>
        <taxon>Zea</taxon>
    </lineage>
</organism>
<dbReference type="Pfam" id="PF16360">
    <property type="entry name" value="GTP-bdg_M"/>
    <property type="match status" value="1"/>
</dbReference>